<comment type="subcellular location">
    <subcellularLocation>
        <location evidence="2">Membrane</location>
    </subcellularLocation>
</comment>
<proteinExistence type="predicted"/>
<gene>
    <name evidence="14" type="primary">tctE</name>
    <name evidence="14" type="ORF">AMST5_02856</name>
</gene>
<comment type="catalytic activity">
    <reaction evidence="1">
        <text>ATP + protein L-histidine = ADP + protein N-phospho-L-histidine.</text>
        <dbReference type="EC" id="2.7.13.3"/>
    </reaction>
</comment>
<dbReference type="CDD" id="cd00082">
    <property type="entry name" value="HisKA"/>
    <property type="match status" value="1"/>
</dbReference>
<evidence type="ECO:0000256" key="8">
    <source>
        <dbReference type="ARBA" id="ARBA00022989"/>
    </source>
</evidence>
<evidence type="ECO:0000256" key="4">
    <source>
        <dbReference type="ARBA" id="ARBA00022553"/>
    </source>
</evidence>
<evidence type="ECO:0000259" key="12">
    <source>
        <dbReference type="PROSITE" id="PS50109"/>
    </source>
</evidence>
<feature type="domain" description="HAMP" evidence="13">
    <location>
        <begin position="192"/>
        <end position="245"/>
    </location>
</feature>
<keyword evidence="8 11" id="KW-1133">Transmembrane helix</keyword>
<dbReference type="Pfam" id="PF02518">
    <property type="entry name" value="HATPase_c"/>
    <property type="match status" value="1"/>
</dbReference>
<protein>
    <recommendedName>
        <fullName evidence="3">histidine kinase</fullName>
        <ecNumber evidence="3">2.7.13.3</ecNumber>
    </recommendedName>
</protein>
<dbReference type="EMBL" id="OY288114">
    <property type="protein sequence ID" value="CAJ0877188.1"/>
    <property type="molecule type" value="Genomic_DNA"/>
</dbReference>
<dbReference type="CDD" id="cd00075">
    <property type="entry name" value="HATPase"/>
    <property type="match status" value="1"/>
</dbReference>
<dbReference type="InterPro" id="IPR003594">
    <property type="entry name" value="HATPase_dom"/>
</dbReference>
<evidence type="ECO:0000259" key="13">
    <source>
        <dbReference type="PROSITE" id="PS50885"/>
    </source>
</evidence>
<dbReference type="EC" id="2.7.13.3" evidence="3"/>
<dbReference type="SMART" id="SM00388">
    <property type="entry name" value="HisKA"/>
    <property type="match status" value="1"/>
</dbReference>
<evidence type="ECO:0000256" key="2">
    <source>
        <dbReference type="ARBA" id="ARBA00004370"/>
    </source>
</evidence>
<evidence type="ECO:0000256" key="7">
    <source>
        <dbReference type="ARBA" id="ARBA00022777"/>
    </source>
</evidence>
<keyword evidence="10 11" id="KW-0472">Membrane</keyword>
<sequence>MSRPSLALRVVGYLALGQLLAFLIAWLATIFLGLTGAEVFATSLEELAAARAVKQVIASLAYDGRGSVRIEPSPELREELRRSPRMKVAAFNSITGEPVEGSSAELANALARVNEISPSHVHFTLPGDSKESRLGMMEPRRTPFGRLHVAVYGQTFVLSDVYHALQDELEWLRVYLVAVVLMSVTTAWFAVRQGLWPLRAIAQEASHIDMDSLDQRLSSDQAPTEIGPLVDAINDALKRLDAGVARQRRFTANAAHELRTPVAILSARLDAPEEPTFKTDLKRDARRIRNIVEQLLTAARLERRPAESDQRIDIIAVARAMAADAALLAIRAERQIAFEAPPGELRVAGNRTAIESVLANLIDNALHAEPEGGLVFVKVTDRAVVEVIDHGEGIAECDREMIFEPFWRKSETKPGTGLGLSIAKELVSIHGGQIWVEETPGGGATFKLAFPRP</sequence>
<dbReference type="InterPro" id="IPR003661">
    <property type="entry name" value="HisK_dim/P_dom"/>
</dbReference>
<dbReference type="SUPFAM" id="SSF55874">
    <property type="entry name" value="ATPase domain of HSP90 chaperone/DNA topoisomerase II/histidine kinase"/>
    <property type="match status" value="1"/>
</dbReference>
<evidence type="ECO:0000256" key="6">
    <source>
        <dbReference type="ARBA" id="ARBA00022692"/>
    </source>
</evidence>
<keyword evidence="7 14" id="KW-0418">Kinase</keyword>
<dbReference type="GO" id="GO:0005886">
    <property type="term" value="C:plasma membrane"/>
    <property type="evidence" value="ECO:0007669"/>
    <property type="project" value="TreeGrafter"/>
</dbReference>
<evidence type="ECO:0000256" key="1">
    <source>
        <dbReference type="ARBA" id="ARBA00000085"/>
    </source>
</evidence>
<dbReference type="Gene3D" id="1.10.287.130">
    <property type="match status" value="1"/>
</dbReference>
<evidence type="ECO:0000256" key="9">
    <source>
        <dbReference type="ARBA" id="ARBA00023012"/>
    </source>
</evidence>
<keyword evidence="9" id="KW-0902">Two-component regulatory system</keyword>
<name>A0AA48REV6_9ZZZZ</name>
<feature type="transmembrane region" description="Helical" evidence="11">
    <location>
        <begin position="171"/>
        <end position="191"/>
    </location>
</feature>
<evidence type="ECO:0000256" key="11">
    <source>
        <dbReference type="SAM" id="Phobius"/>
    </source>
</evidence>
<evidence type="ECO:0000313" key="14">
    <source>
        <dbReference type="EMBL" id="CAJ0877188.1"/>
    </source>
</evidence>
<keyword evidence="4" id="KW-0597">Phosphoprotein</keyword>
<dbReference type="InterPro" id="IPR003660">
    <property type="entry name" value="HAMP_dom"/>
</dbReference>
<accession>A0AA48REV6</accession>
<dbReference type="InterPro" id="IPR005467">
    <property type="entry name" value="His_kinase_dom"/>
</dbReference>
<dbReference type="PROSITE" id="PS50109">
    <property type="entry name" value="HIS_KIN"/>
    <property type="match status" value="1"/>
</dbReference>
<dbReference type="GO" id="GO:0000155">
    <property type="term" value="F:phosphorelay sensor kinase activity"/>
    <property type="evidence" value="ECO:0007669"/>
    <property type="project" value="InterPro"/>
</dbReference>
<dbReference type="PROSITE" id="PS50885">
    <property type="entry name" value="HAMP"/>
    <property type="match status" value="1"/>
</dbReference>
<feature type="transmembrane region" description="Helical" evidence="11">
    <location>
        <begin position="12"/>
        <end position="34"/>
    </location>
</feature>
<dbReference type="InterPro" id="IPR036890">
    <property type="entry name" value="HATPase_C_sf"/>
</dbReference>
<dbReference type="PANTHER" id="PTHR45436:SF5">
    <property type="entry name" value="SENSOR HISTIDINE KINASE TRCS"/>
    <property type="match status" value="1"/>
</dbReference>
<evidence type="ECO:0000256" key="3">
    <source>
        <dbReference type="ARBA" id="ARBA00012438"/>
    </source>
</evidence>
<dbReference type="InterPro" id="IPR050428">
    <property type="entry name" value="TCS_sensor_his_kinase"/>
</dbReference>
<reference evidence="14" key="1">
    <citation type="submission" date="2023-07" db="EMBL/GenBank/DDBJ databases">
        <authorList>
            <person name="Pelsma A.J. K."/>
        </authorList>
    </citation>
    <scope>NUCLEOTIDE SEQUENCE</scope>
</reference>
<evidence type="ECO:0000256" key="5">
    <source>
        <dbReference type="ARBA" id="ARBA00022679"/>
    </source>
</evidence>
<dbReference type="Gene3D" id="3.30.565.10">
    <property type="entry name" value="Histidine kinase-like ATPase, C-terminal domain"/>
    <property type="match status" value="1"/>
</dbReference>
<dbReference type="SMART" id="SM00387">
    <property type="entry name" value="HATPase_c"/>
    <property type="match status" value="1"/>
</dbReference>
<organism evidence="14">
    <name type="scientific">freshwater sediment metagenome</name>
    <dbReference type="NCBI Taxonomy" id="556182"/>
    <lineage>
        <taxon>unclassified sequences</taxon>
        <taxon>metagenomes</taxon>
        <taxon>ecological metagenomes</taxon>
    </lineage>
</organism>
<dbReference type="SUPFAM" id="SSF47384">
    <property type="entry name" value="Homodimeric domain of signal transducing histidine kinase"/>
    <property type="match status" value="1"/>
</dbReference>
<feature type="domain" description="Histidine kinase" evidence="12">
    <location>
        <begin position="253"/>
        <end position="453"/>
    </location>
</feature>
<dbReference type="PANTHER" id="PTHR45436">
    <property type="entry name" value="SENSOR HISTIDINE KINASE YKOH"/>
    <property type="match status" value="1"/>
</dbReference>
<dbReference type="AlphaFoldDB" id="A0AA48REV6"/>
<keyword evidence="5 14" id="KW-0808">Transferase</keyword>
<dbReference type="PRINTS" id="PR00344">
    <property type="entry name" value="BCTRLSENSOR"/>
</dbReference>
<dbReference type="Pfam" id="PF00512">
    <property type="entry name" value="HisKA"/>
    <property type="match status" value="1"/>
</dbReference>
<evidence type="ECO:0000256" key="10">
    <source>
        <dbReference type="ARBA" id="ARBA00023136"/>
    </source>
</evidence>
<dbReference type="InterPro" id="IPR004358">
    <property type="entry name" value="Sig_transdc_His_kin-like_C"/>
</dbReference>
<dbReference type="InterPro" id="IPR036097">
    <property type="entry name" value="HisK_dim/P_sf"/>
</dbReference>
<keyword evidence="6 11" id="KW-0812">Transmembrane</keyword>